<dbReference type="PIRSF" id="PIRSF016210">
    <property type="entry name" value="UCP016210"/>
    <property type="match status" value="1"/>
</dbReference>
<keyword evidence="3" id="KW-0862">Zinc</keyword>
<dbReference type="InterPro" id="IPR018033">
    <property type="entry name" value="Deacylase_DtdA_archaea"/>
</dbReference>
<dbReference type="PANTHER" id="PTHR34667">
    <property type="entry name" value="D-AMINOACYL-TRNA DEACYLASE"/>
    <property type="match status" value="1"/>
</dbReference>
<evidence type="ECO:0000313" key="5">
    <source>
        <dbReference type="Proteomes" id="UP001497512"/>
    </source>
</evidence>
<dbReference type="Gene3D" id="3.40.630.50">
    <property type="entry name" value="AF0625-like"/>
    <property type="match status" value="1"/>
</dbReference>
<keyword evidence="5" id="KW-1185">Reference proteome</keyword>
<sequence>MVSLLVATYADVASINPACALLALLPSLWRPGPSLDSCASFAHGSFRLLQLHGRIVYEDHLERRWEAQTGEKVSEIIFMSRHTAVSNRPALTVHPIGIPHLLPHETPPAGGRPGWAAPPNSRIGPWFRLLKSVAVSQSLFPEFEITLEATHHGPETEVPAMFVEIGSTEEYWQRQDAAKAIAMLFSQGLGLDGSPGVGVWSQETNNGDKVLLGLGGGHYVPRHGDIAVKEGVWVGHLLSGYSLVMEEPPPQVLKSKNYAQIQGTWKEAIKEAVAATRKSFPGGEVVVHLDSKSFKGWQRSAITWFLSEEGVSIGKPQDFASSS</sequence>
<protein>
    <recommendedName>
        <fullName evidence="6">D-aminoacyl-tRNA deacylase</fullName>
    </recommendedName>
</protein>
<organism evidence="4 5">
    <name type="scientific">Sphagnum troendelagicum</name>
    <dbReference type="NCBI Taxonomy" id="128251"/>
    <lineage>
        <taxon>Eukaryota</taxon>
        <taxon>Viridiplantae</taxon>
        <taxon>Streptophyta</taxon>
        <taxon>Embryophyta</taxon>
        <taxon>Bryophyta</taxon>
        <taxon>Sphagnophytina</taxon>
        <taxon>Sphagnopsida</taxon>
        <taxon>Sphagnales</taxon>
        <taxon>Sphagnaceae</taxon>
        <taxon>Sphagnum</taxon>
    </lineage>
</organism>
<evidence type="ECO:0000256" key="1">
    <source>
        <dbReference type="ARBA" id="ARBA00022723"/>
    </source>
</evidence>
<gene>
    <name evidence="4" type="ORF">CSSPTR1EN2_LOCUS20395</name>
</gene>
<dbReference type="Gene3D" id="3.40.50.10700">
    <property type="entry name" value="AF0625-like"/>
    <property type="match status" value="1"/>
</dbReference>
<keyword evidence="2" id="KW-0378">Hydrolase</keyword>
<evidence type="ECO:0000313" key="4">
    <source>
        <dbReference type="EMBL" id="CAK9231216.1"/>
    </source>
</evidence>
<reference evidence="4" key="1">
    <citation type="submission" date="2024-02" db="EMBL/GenBank/DDBJ databases">
        <authorList>
            <consortium name="ELIXIR-Norway"/>
            <consortium name="Elixir Norway"/>
        </authorList>
    </citation>
    <scope>NUCLEOTIDE SEQUENCE</scope>
</reference>
<evidence type="ECO:0000256" key="2">
    <source>
        <dbReference type="ARBA" id="ARBA00022801"/>
    </source>
</evidence>
<evidence type="ECO:0008006" key="6">
    <source>
        <dbReference type="Google" id="ProtNLM"/>
    </source>
</evidence>
<dbReference type="InterPro" id="IPR007508">
    <property type="entry name" value="DtdA"/>
</dbReference>
<dbReference type="EMBL" id="OZ019899">
    <property type="protein sequence ID" value="CAK9231216.1"/>
    <property type="molecule type" value="Genomic_DNA"/>
</dbReference>
<dbReference type="Proteomes" id="UP001497512">
    <property type="component" value="Chromosome 7"/>
</dbReference>
<proteinExistence type="predicted"/>
<name>A0ABP0UV39_9BRYO</name>
<accession>A0ABP0UV39</accession>
<keyword evidence="1" id="KW-0479">Metal-binding</keyword>
<dbReference type="SUPFAM" id="SSF142535">
    <property type="entry name" value="AF0625-like"/>
    <property type="match status" value="1"/>
</dbReference>
<dbReference type="PANTHER" id="PTHR34667:SF1">
    <property type="entry name" value="D-AMINOACYL-TRNA DEACYLASE"/>
    <property type="match status" value="1"/>
</dbReference>
<dbReference type="Pfam" id="PF04414">
    <property type="entry name" value="tRNA_deacylase"/>
    <property type="match status" value="1"/>
</dbReference>
<evidence type="ECO:0000256" key="3">
    <source>
        <dbReference type="ARBA" id="ARBA00022833"/>
    </source>
</evidence>